<keyword evidence="2" id="KW-0805">Transcription regulation</keyword>
<dbReference type="InterPro" id="IPR000182">
    <property type="entry name" value="GNAT_dom"/>
</dbReference>
<dbReference type="Pfam" id="PF00583">
    <property type="entry name" value="Acetyltransf_1"/>
    <property type="match status" value="1"/>
</dbReference>
<dbReference type="CDD" id="cd00090">
    <property type="entry name" value="HTH_ARSR"/>
    <property type="match status" value="1"/>
</dbReference>
<evidence type="ECO:0000256" key="3">
    <source>
        <dbReference type="ARBA" id="ARBA00023125"/>
    </source>
</evidence>
<comment type="caution">
    <text evidence="7">The sequence shown here is derived from an EMBL/GenBank/DDBJ whole genome shotgun (WGS) entry which is preliminary data.</text>
</comment>
<dbReference type="SUPFAM" id="SSF55729">
    <property type="entry name" value="Acyl-CoA N-acyltransferases (Nat)"/>
    <property type="match status" value="1"/>
</dbReference>
<evidence type="ECO:0000256" key="4">
    <source>
        <dbReference type="ARBA" id="ARBA00023163"/>
    </source>
</evidence>
<dbReference type="PANTHER" id="PTHR13947">
    <property type="entry name" value="GNAT FAMILY N-ACETYLTRANSFERASE"/>
    <property type="match status" value="1"/>
</dbReference>
<dbReference type="InterPro" id="IPR036388">
    <property type="entry name" value="WH-like_DNA-bd_sf"/>
</dbReference>
<dbReference type="Pfam" id="PF12802">
    <property type="entry name" value="MarR_2"/>
    <property type="match status" value="1"/>
</dbReference>
<dbReference type="InterPro" id="IPR023187">
    <property type="entry name" value="Tscrpt_reg_MarR-type_CS"/>
</dbReference>
<feature type="domain" description="HTH marR-type" evidence="5">
    <location>
        <begin position="6"/>
        <end position="139"/>
    </location>
</feature>
<dbReference type="InterPro" id="IPR011991">
    <property type="entry name" value="ArsR-like_HTH"/>
</dbReference>
<feature type="domain" description="N-acetyltransferase" evidence="6">
    <location>
        <begin position="157"/>
        <end position="315"/>
    </location>
</feature>
<evidence type="ECO:0000259" key="6">
    <source>
        <dbReference type="PROSITE" id="PS51186"/>
    </source>
</evidence>
<accession>A0ABR8P1U5</accession>
<name>A0ABR8P1U5_9GAMM</name>
<dbReference type="Gene3D" id="1.10.10.10">
    <property type="entry name" value="Winged helix-like DNA-binding domain superfamily/Winged helix DNA-binding domain"/>
    <property type="match status" value="1"/>
</dbReference>
<dbReference type="InterPro" id="IPR036390">
    <property type="entry name" value="WH_DNA-bd_sf"/>
</dbReference>
<sequence length="322" mass="36539">MEQFGVLTLGSRLKRLSDHLFTQVQDLYSQCDIPITSTYFPVLRLLQKVGELSVMEIADSLHLSHPAVSKQTTKMLKEGLLEKKIDERDQRRSSLRLSKKGVEAMIKVEPVLKEMKVVVEKMTDFSSDNFMKGLEQFEKHAFDGRVANKILDRLTPFQIIPFEPCHGEAFYDLNMMWLKHYFPNRITDYDLALLSNPQDYIIGKNGIVWVAVRKTNGQDSVLGTIALMVHSDVNSGEVLKLSVANHCQGKGIAQTLLSHVMEYAESVGVNTLTLETASCLTTARHLYDKNGFVEMPPPKPSLYERADVYMEKSLEKELRVIT</sequence>
<evidence type="ECO:0000259" key="5">
    <source>
        <dbReference type="PROSITE" id="PS50995"/>
    </source>
</evidence>
<evidence type="ECO:0000256" key="2">
    <source>
        <dbReference type="ARBA" id="ARBA00023015"/>
    </source>
</evidence>
<dbReference type="SUPFAM" id="SSF46785">
    <property type="entry name" value="Winged helix' DNA-binding domain"/>
    <property type="match status" value="1"/>
</dbReference>
<keyword evidence="4" id="KW-0804">Transcription</keyword>
<proteinExistence type="predicted"/>
<dbReference type="PROSITE" id="PS01117">
    <property type="entry name" value="HTH_MARR_1"/>
    <property type="match status" value="1"/>
</dbReference>
<dbReference type="CDD" id="cd04301">
    <property type="entry name" value="NAT_SF"/>
    <property type="match status" value="1"/>
</dbReference>
<keyword evidence="8" id="KW-1185">Reference proteome</keyword>
<dbReference type="InterPro" id="IPR050769">
    <property type="entry name" value="NAT_camello-type"/>
</dbReference>
<dbReference type="PANTHER" id="PTHR13947:SF37">
    <property type="entry name" value="LD18367P"/>
    <property type="match status" value="1"/>
</dbReference>
<evidence type="ECO:0000313" key="8">
    <source>
        <dbReference type="Proteomes" id="UP000604161"/>
    </source>
</evidence>
<reference evidence="7 8" key="1">
    <citation type="submission" date="2020-09" db="EMBL/GenBank/DDBJ databases">
        <title>Marinomonas sp. nov., isolated from the cysticercosis algae of Qingdao, China.</title>
        <authorList>
            <person name="Sun X."/>
        </authorList>
    </citation>
    <scope>NUCLEOTIDE SEQUENCE [LARGE SCALE GENOMIC DNA]</scope>
    <source>
        <strain evidence="7 8">SM2066</strain>
    </source>
</reference>
<dbReference type="InterPro" id="IPR000835">
    <property type="entry name" value="HTH_MarR-typ"/>
</dbReference>
<evidence type="ECO:0000256" key="1">
    <source>
        <dbReference type="ARBA" id="ARBA00022679"/>
    </source>
</evidence>
<dbReference type="Proteomes" id="UP000604161">
    <property type="component" value="Unassembled WGS sequence"/>
</dbReference>
<dbReference type="InterPro" id="IPR016181">
    <property type="entry name" value="Acyl_CoA_acyltransferase"/>
</dbReference>
<dbReference type="Gene3D" id="3.40.630.30">
    <property type="match status" value="1"/>
</dbReference>
<organism evidence="7 8">
    <name type="scientific">Marinomonas colpomeniae</name>
    <dbReference type="NCBI Taxonomy" id="2774408"/>
    <lineage>
        <taxon>Bacteria</taxon>
        <taxon>Pseudomonadati</taxon>
        <taxon>Pseudomonadota</taxon>
        <taxon>Gammaproteobacteria</taxon>
        <taxon>Oceanospirillales</taxon>
        <taxon>Oceanospirillaceae</taxon>
        <taxon>Marinomonas</taxon>
    </lineage>
</organism>
<dbReference type="PROSITE" id="PS50995">
    <property type="entry name" value="HTH_MARR_2"/>
    <property type="match status" value="1"/>
</dbReference>
<keyword evidence="1" id="KW-0808">Transferase</keyword>
<evidence type="ECO:0000313" key="7">
    <source>
        <dbReference type="EMBL" id="MBD5772168.1"/>
    </source>
</evidence>
<dbReference type="PROSITE" id="PS51186">
    <property type="entry name" value="GNAT"/>
    <property type="match status" value="1"/>
</dbReference>
<dbReference type="EMBL" id="JACYFC010000004">
    <property type="protein sequence ID" value="MBD5772168.1"/>
    <property type="molecule type" value="Genomic_DNA"/>
</dbReference>
<gene>
    <name evidence="7" type="ORF">IF202_14090</name>
</gene>
<protein>
    <submittedName>
        <fullName evidence="7">Bifunctional helix-turn-helix transcriptional regulator/GNAT family N-acetyltransferase</fullName>
    </submittedName>
</protein>
<dbReference type="RefSeq" id="WP_191595542.1">
    <property type="nucleotide sequence ID" value="NZ_JACYFC010000004.1"/>
</dbReference>
<keyword evidence="3" id="KW-0238">DNA-binding</keyword>
<dbReference type="SMART" id="SM00347">
    <property type="entry name" value="HTH_MARR"/>
    <property type="match status" value="1"/>
</dbReference>